<dbReference type="Pfam" id="PF06507">
    <property type="entry name" value="ARF_AD"/>
    <property type="match status" value="1"/>
</dbReference>
<reference evidence="11 12" key="1">
    <citation type="journal article" date="2023" name="G3 (Bethesda)">
        <title>A chromosome-length genome assembly and annotation of blackberry (Rubus argutus, cv. 'Hillquist').</title>
        <authorList>
            <person name="Bruna T."/>
            <person name="Aryal R."/>
            <person name="Dudchenko O."/>
            <person name="Sargent D.J."/>
            <person name="Mead D."/>
            <person name="Buti M."/>
            <person name="Cavallini A."/>
            <person name="Hytonen T."/>
            <person name="Andres J."/>
            <person name="Pham M."/>
            <person name="Weisz D."/>
            <person name="Mascagni F."/>
            <person name="Usai G."/>
            <person name="Natali L."/>
            <person name="Bassil N."/>
            <person name="Fernandez G.E."/>
            <person name="Lomsadze A."/>
            <person name="Armour M."/>
            <person name="Olukolu B."/>
            <person name="Poorten T."/>
            <person name="Britton C."/>
            <person name="Davik J."/>
            <person name="Ashrafi H."/>
            <person name="Aiden E.L."/>
            <person name="Borodovsky M."/>
            <person name="Worthington M."/>
        </authorList>
    </citation>
    <scope>NUCLEOTIDE SEQUENCE [LARGE SCALE GENOMIC DNA]</scope>
    <source>
        <strain evidence="11">PI 553951</strain>
    </source>
</reference>
<dbReference type="FunFam" id="2.40.330.10:FF:000001">
    <property type="entry name" value="Auxin response factor"/>
    <property type="match status" value="1"/>
</dbReference>
<dbReference type="InterPro" id="IPR010525">
    <property type="entry name" value="ARF_dom"/>
</dbReference>
<dbReference type="CDD" id="cd10017">
    <property type="entry name" value="B3_DNA"/>
    <property type="match status" value="1"/>
</dbReference>
<dbReference type="Gene3D" id="2.30.30.1040">
    <property type="match status" value="1"/>
</dbReference>
<accession>A0AAW1XJE6</accession>
<comment type="subunit">
    <text evidence="8">Homodimers and heterodimers.</text>
</comment>
<keyword evidence="12" id="KW-1185">Reference proteome</keyword>
<dbReference type="SUPFAM" id="SSF101936">
    <property type="entry name" value="DNA-binding pseudobarrel domain"/>
    <property type="match status" value="1"/>
</dbReference>
<evidence type="ECO:0000256" key="6">
    <source>
        <dbReference type="ARBA" id="ARBA00023242"/>
    </source>
</evidence>
<keyword evidence="4 8" id="KW-0238">DNA-binding</keyword>
<comment type="function">
    <text evidence="8">Auxin response factors (ARFs) are transcriptional factors that bind specifically to the DNA sequence 5'-TGTCTC-3' found in the auxin-responsive promoter elements (AuxREs).</text>
</comment>
<dbReference type="FunFam" id="2.30.30.1040:FF:000001">
    <property type="entry name" value="Auxin response factor"/>
    <property type="match status" value="1"/>
</dbReference>
<evidence type="ECO:0000256" key="9">
    <source>
        <dbReference type="SAM" id="MobiDB-lite"/>
    </source>
</evidence>
<keyword evidence="6 8" id="KW-0539">Nucleus</keyword>
<dbReference type="InterPro" id="IPR003340">
    <property type="entry name" value="B3_DNA-bd"/>
</dbReference>
<dbReference type="SMART" id="SM01019">
    <property type="entry name" value="B3"/>
    <property type="match status" value="1"/>
</dbReference>
<dbReference type="GO" id="GO:0009734">
    <property type="term" value="P:auxin-activated signaling pathway"/>
    <property type="evidence" value="ECO:0007669"/>
    <property type="project" value="UniProtKB-KW"/>
</dbReference>
<feature type="compositionally biased region" description="Polar residues" evidence="9">
    <location>
        <begin position="616"/>
        <end position="633"/>
    </location>
</feature>
<evidence type="ECO:0000256" key="7">
    <source>
        <dbReference type="ARBA" id="ARBA00023294"/>
    </source>
</evidence>
<comment type="subcellular location">
    <subcellularLocation>
        <location evidence="1 8">Nucleus</location>
    </subcellularLocation>
</comment>
<protein>
    <recommendedName>
        <fullName evidence="8">Auxin response factor</fullName>
    </recommendedName>
</protein>
<comment type="caution">
    <text evidence="11">The sequence shown here is derived from an EMBL/GenBank/DDBJ whole genome shotgun (WGS) entry which is preliminary data.</text>
</comment>
<keyword evidence="3 8" id="KW-0805">Transcription regulation</keyword>
<evidence type="ECO:0000256" key="1">
    <source>
        <dbReference type="ARBA" id="ARBA00004123"/>
    </source>
</evidence>
<dbReference type="PANTHER" id="PTHR31384:SF5">
    <property type="entry name" value="AUXIN RESPONSE FACTOR 3"/>
    <property type="match status" value="1"/>
</dbReference>
<gene>
    <name evidence="11" type="ORF">M0R45_013284</name>
</gene>
<comment type="similarity">
    <text evidence="2 8">Belongs to the ARF family.</text>
</comment>
<organism evidence="11 12">
    <name type="scientific">Rubus argutus</name>
    <name type="common">Southern blackberry</name>
    <dbReference type="NCBI Taxonomy" id="59490"/>
    <lineage>
        <taxon>Eukaryota</taxon>
        <taxon>Viridiplantae</taxon>
        <taxon>Streptophyta</taxon>
        <taxon>Embryophyta</taxon>
        <taxon>Tracheophyta</taxon>
        <taxon>Spermatophyta</taxon>
        <taxon>Magnoliopsida</taxon>
        <taxon>eudicotyledons</taxon>
        <taxon>Gunneridae</taxon>
        <taxon>Pentapetalae</taxon>
        <taxon>rosids</taxon>
        <taxon>fabids</taxon>
        <taxon>Rosales</taxon>
        <taxon>Rosaceae</taxon>
        <taxon>Rosoideae</taxon>
        <taxon>Rosoideae incertae sedis</taxon>
        <taxon>Rubus</taxon>
    </lineage>
</organism>
<evidence type="ECO:0000256" key="2">
    <source>
        <dbReference type="ARBA" id="ARBA00007853"/>
    </source>
</evidence>
<feature type="region of interest" description="Disordered" evidence="9">
    <location>
        <begin position="584"/>
        <end position="637"/>
    </location>
</feature>
<name>A0AAW1XJE6_RUBAR</name>
<feature type="region of interest" description="Disordered" evidence="9">
    <location>
        <begin position="114"/>
        <end position="140"/>
    </location>
</feature>
<dbReference type="Gene3D" id="2.40.330.10">
    <property type="entry name" value="DNA-binding pseudobarrel domain"/>
    <property type="match status" value="1"/>
</dbReference>
<dbReference type="PANTHER" id="PTHR31384">
    <property type="entry name" value="AUXIN RESPONSE FACTOR 4-RELATED"/>
    <property type="match status" value="1"/>
</dbReference>
<dbReference type="AlphaFoldDB" id="A0AAW1XJE6"/>
<dbReference type="GO" id="GO:0006355">
    <property type="term" value="P:regulation of DNA-templated transcription"/>
    <property type="evidence" value="ECO:0007669"/>
    <property type="project" value="InterPro"/>
</dbReference>
<feature type="compositionally biased region" description="Acidic residues" evidence="9">
    <location>
        <begin position="122"/>
        <end position="133"/>
    </location>
</feature>
<feature type="region of interest" description="Disordered" evidence="9">
    <location>
        <begin position="1"/>
        <end position="26"/>
    </location>
</feature>
<evidence type="ECO:0000256" key="5">
    <source>
        <dbReference type="ARBA" id="ARBA00023163"/>
    </source>
</evidence>
<dbReference type="EMBL" id="JBEDUW010000003">
    <property type="protein sequence ID" value="KAK9936441.1"/>
    <property type="molecule type" value="Genomic_DNA"/>
</dbReference>
<dbReference type="Pfam" id="PF02362">
    <property type="entry name" value="B3"/>
    <property type="match status" value="1"/>
</dbReference>
<dbReference type="GO" id="GO:0005634">
    <property type="term" value="C:nucleus"/>
    <property type="evidence" value="ECO:0007669"/>
    <property type="project" value="UniProtKB-SubCell"/>
</dbReference>
<sequence>MAGLIDLNSTTEEEEETPSSGSSSNSFGSNALISGSVCLELWNACAGPLISLPKKGSVVVYLPQGHLEQVSDFPSSAYDLPAHLFCRVVDVKLHAETGSDEVYAQVSLVPESEEFEHKLGEGETDADGEEDAEASEKSTTPHMFCKTLTASDTSTHGGFSVPRRAAEDCFPPLDYSQQRPSQELVAKDLHGLEWRFRHIYRGQPRRHLLTTGWSAFVNKKKLVSGDAVLFLRGEDGELRLGVRRAAQVKASATYPPPCSQHLNYNTITEVVDAISMKTGFNVYYNPRASSSEFIIPFRKFLRSLGYSFCAGMRFKMRFETEDAAERRYTGLVTGTSELDPLRWPGSKWKCLVVRWDDIDTSKQHGRVSPWEIEPSGSVSSSSGLMASGLKRSRMGLSAEKQEFPVPNGVGTSDFGESLRFQKVLQGQEISGFDTPFGSIGGQNHPSESRRVFHGSIGSRGHDLRNSLVNSEIASKGIGFGESFRFQKVLQGQEIFPSPPYGRAPATTEAREYGCPGIFDGFQVPNFRNGWSTMMQSNNTPVHRSASVQVSSPSSVLMFQQAMNPVAEFNSVYNGHNQEEQRILQRTPYVSESDGRKQTPSSFCDRNFSREDYGGMNSFNQHGTSRSPHSSQSALRGGQDMVTSCKSSCRLFGFSLSEETHVPNKVDNSTPITSTLNPGASLFPNVEPRFHSKPPLMSAAVGIPCTKEWAFDWRGERMESCLQG</sequence>
<evidence type="ECO:0000256" key="4">
    <source>
        <dbReference type="ARBA" id="ARBA00023125"/>
    </source>
</evidence>
<dbReference type="InterPro" id="IPR044835">
    <property type="entry name" value="ARF_plant"/>
</dbReference>
<dbReference type="Proteomes" id="UP001457282">
    <property type="component" value="Unassembled WGS sequence"/>
</dbReference>
<dbReference type="GO" id="GO:0003677">
    <property type="term" value="F:DNA binding"/>
    <property type="evidence" value="ECO:0007669"/>
    <property type="project" value="UniProtKB-KW"/>
</dbReference>
<evidence type="ECO:0000259" key="10">
    <source>
        <dbReference type="PROSITE" id="PS50863"/>
    </source>
</evidence>
<keyword evidence="7 8" id="KW-0927">Auxin signaling pathway</keyword>
<evidence type="ECO:0000313" key="12">
    <source>
        <dbReference type="Proteomes" id="UP001457282"/>
    </source>
</evidence>
<proteinExistence type="inferred from homology"/>
<evidence type="ECO:0000256" key="3">
    <source>
        <dbReference type="ARBA" id="ARBA00023015"/>
    </source>
</evidence>
<feature type="domain" description="TF-B3" evidence="10">
    <location>
        <begin position="144"/>
        <end position="246"/>
    </location>
</feature>
<evidence type="ECO:0000313" key="11">
    <source>
        <dbReference type="EMBL" id="KAK9936441.1"/>
    </source>
</evidence>
<dbReference type="InterPro" id="IPR015300">
    <property type="entry name" value="DNA-bd_pseudobarrel_sf"/>
</dbReference>
<keyword evidence="5 8" id="KW-0804">Transcription</keyword>
<dbReference type="PROSITE" id="PS50863">
    <property type="entry name" value="B3"/>
    <property type="match status" value="1"/>
</dbReference>
<evidence type="ECO:0000256" key="8">
    <source>
        <dbReference type="RuleBase" id="RU004561"/>
    </source>
</evidence>